<reference evidence="1 2" key="1">
    <citation type="journal article" date="2022" name="Mar. Drugs">
        <title>Bioassay-Guided Fractionation Leads to the Detection of Cholic Acid Generated by the Rare Thalassomonas sp.</title>
        <authorList>
            <person name="Pheiffer F."/>
            <person name="Schneider Y.K."/>
            <person name="Hansen E.H."/>
            <person name="Andersen J.H."/>
            <person name="Isaksson J."/>
            <person name="Busche T."/>
            <person name="R C."/>
            <person name="Kalinowski J."/>
            <person name="Zyl L.V."/>
            <person name="Trindade M."/>
        </authorList>
    </citation>
    <scope>NUCLEOTIDE SEQUENCE [LARGE SCALE GENOMIC DNA]</scope>
    <source>
        <strain evidence="1 2">A5K-61T</strain>
    </source>
</reference>
<dbReference type="EMBL" id="CP059693">
    <property type="protein sequence ID" value="WDE11745.1"/>
    <property type="molecule type" value="Genomic_DNA"/>
</dbReference>
<keyword evidence="2" id="KW-1185">Reference proteome</keyword>
<evidence type="ECO:0000313" key="1">
    <source>
        <dbReference type="EMBL" id="WDE11745.1"/>
    </source>
</evidence>
<sequence length="112" mass="12934">MNRFNTLTSLINFNKPISELSEELSKLDWDYEGTPLVVSGTDIKRVLQLYLDGECTAKELEDWANLIECREDLEFEEELIEEIIYKLSNPVLEGEVTIESCSKLLAQFNRVT</sequence>
<accession>A0ABY7VE85</accession>
<protein>
    <submittedName>
        <fullName evidence="1">Uncharacterized protein</fullName>
    </submittedName>
</protein>
<dbReference type="Proteomes" id="UP001215231">
    <property type="component" value="Chromosome"/>
</dbReference>
<evidence type="ECO:0000313" key="2">
    <source>
        <dbReference type="Proteomes" id="UP001215231"/>
    </source>
</evidence>
<name>A0ABY7VE85_9GAMM</name>
<gene>
    <name evidence="1" type="ORF">H3N35_26725</name>
</gene>
<dbReference type="RefSeq" id="WP_274051918.1">
    <property type="nucleotide sequence ID" value="NZ_CP059693.1"/>
</dbReference>
<proteinExistence type="predicted"/>
<organism evidence="1 2">
    <name type="scientific">Thalassomonas haliotis</name>
    <dbReference type="NCBI Taxonomy" id="485448"/>
    <lineage>
        <taxon>Bacteria</taxon>
        <taxon>Pseudomonadati</taxon>
        <taxon>Pseudomonadota</taxon>
        <taxon>Gammaproteobacteria</taxon>
        <taxon>Alteromonadales</taxon>
        <taxon>Colwelliaceae</taxon>
        <taxon>Thalassomonas</taxon>
    </lineage>
</organism>